<reference evidence="12" key="1">
    <citation type="submission" date="2025-08" db="UniProtKB">
        <authorList>
            <consortium name="RefSeq"/>
        </authorList>
    </citation>
    <scope>IDENTIFICATION</scope>
</reference>
<dbReference type="PROSITE" id="PS00237">
    <property type="entry name" value="G_PROTEIN_RECEP_F1_1"/>
    <property type="match status" value="1"/>
</dbReference>
<evidence type="ECO:0000256" key="8">
    <source>
        <dbReference type="RuleBase" id="RU000688"/>
    </source>
</evidence>
<name>A0A8B7N7U1_HYAAZ</name>
<dbReference type="GO" id="GO:0004930">
    <property type="term" value="F:G protein-coupled receptor activity"/>
    <property type="evidence" value="ECO:0007669"/>
    <property type="project" value="UniProtKB-KW"/>
</dbReference>
<evidence type="ECO:0000256" key="3">
    <source>
        <dbReference type="ARBA" id="ARBA00022475"/>
    </source>
</evidence>
<sequence>MMSACVHRATNMSREEKAAFPERCLSGLQDMDGGMNASSMELSNNDLMAPSFPEELLRVNMTNLIAYSVLFPMAAVGNLLVLNSLFNNRRCKSRINLMILNLSFADMIVTFVFLPVEVIWNLTIQWPFGELGCKVYKFFSAFGFYTSSMILVCISLDRYFAVLHPLKVNDAQRRGKIMLFFAWVISAYISLPQMVMFSVQTHPVHQNFKQCVSFEFFEGMPHAKMVYTILCICFLYFMPLAIILVAYTRIIIEISKKSKETEDEESKAVQQQHGGRMHLRRSNLSSLERARTRTLRMTFIIVIAFIWCWTPYALGTMWNFIDKSSFENMNKSLQDMIFLLAVSNSVVNPLVYGRYIIPCCRHIGPRKPRPRRHSLQLQRNSSLGCNDAITRESSPPLATMVCT</sequence>
<keyword evidence="11" id="KW-1185">Reference proteome</keyword>
<gene>
    <name evidence="12" type="primary">LOC108667458</name>
</gene>
<feature type="transmembrane region" description="Helical" evidence="9">
    <location>
        <begin position="177"/>
        <end position="199"/>
    </location>
</feature>
<dbReference type="GO" id="GO:0042277">
    <property type="term" value="F:peptide binding"/>
    <property type="evidence" value="ECO:0007669"/>
    <property type="project" value="TreeGrafter"/>
</dbReference>
<dbReference type="InterPro" id="IPR017452">
    <property type="entry name" value="GPCR_Rhodpsn_7TM"/>
</dbReference>
<keyword evidence="4 8" id="KW-0812">Transmembrane</keyword>
<keyword evidence="7 8" id="KW-0675">Receptor</keyword>
<dbReference type="Proteomes" id="UP000694843">
    <property type="component" value="Unplaced"/>
</dbReference>
<comment type="subcellular location">
    <subcellularLocation>
        <location evidence="1">Cell membrane</location>
        <topology evidence="1">Multi-pass membrane protein</topology>
    </subcellularLocation>
</comment>
<dbReference type="SUPFAM" id="SSF81321">
    <property type="entry name" value="Family A G protein-coupled receptor-like"/>
    <property type="match status" value="1"/>
</dbReference>
<dbReference type="RefSeq" id="XP_018009972.1">
    <property type="nucleotide sequence ID" value="XM_018154483.1"/>
</dbReference>
<feature type="transmembrane region" description="Helical" evidence="9">
    <location>
        <begin position="299"/>
        <end position="321"/>
    </location>
</feature>
<keyword evidence="5 9" id="KW-1133">Transmembrane helix</keyword>
<dbReference type="PROSITE" id="PS50262">
    <property type="entry name" value="G_PROTEIN_RECEP_F1_2"/>
    <property type="match status" value="1"/>
</dbReference>
<keyword evidence="8" id="KW-0297">G-protein coupled receptor</keyword>
<evidence type="ECO:0000256" key="1">
    <source>
        <dbReference type="ARBA" id="ARBA00004651"/>
    </source>
</evidence>
<keyword evidence="6 9" id="KW-0472">Membrane</keyword>
<proteinExistence type="inferred from homology"/>
<dbReference type="GO" id="GO:0032870">
    <property type="term" value="P:cellular response to hormone stimulus"/>
    <property type="evidence" value="ECO:0007669"/>
    <property type="project" value="TreeGrafter"/>
</dbReference>
<dbReference type="InterPro" id="IPR000276">
    <property type="entry name" value="GPCR_Rhodpsn"/>
</dbReference>
<evidence type="ECO:0000256" key="5">
    <source>
        <dbReference type="ARBA" id="ARBA00022989"/>
    </source>
</evidence>
<dbReference type="Gene3D" id="1.20.1070.10">
    <property type="entry name" value="Rhodopsin 7-helix transmembrane proteins"/>
    <property type="match status" value="1"/>
</dbReference>
<organism evidence="11 12">
    <name type="scientific">Hyalella azteca</name>
    <name type="common">Amphipod</name>
    <dbReference type="NCBI Taxonomy" id="294128"/>
    <lineage>
        <taxon>Eukaryota</taxon>
        <taxon>Metazoa</taxon>
        <taxon>Ecdysozoa</taxon>
        <taxon>Arthropoda</taxon>
        <taxon>Crustacea</taxon>
        <taxon>Multicrustacea</taxon>
        <taxon>Malacostraca</taxon>
        <taxon>Eumalacostraca</taxon>
        <taxon>Peracarida</taxon>
        <taxon>Amphipoda</taxon>
        <taxon>Senticaudata</taxon>
        <taxon>Talitrida</taxon>
        <taxon>Talitroidea</taxon>
        <taxon>Hyalellidae</taxon>
        <taxon>Hyalella</taxon>
    </lineage>
</organism>
<feature type="transmembrane region" description="Helical" evidence="9">
    <location>
        <begin position="225"/>
        <end position="247"/>
    </location>
</feature>
<dbReference type="GeneID" id="108667458"/>
<feature type="domain" description="G-protein coupled receptors family 1 profile" evidence="10">
    <location>
        <begin position="77"/>
        <end position="352"/>
    </location>
</feature>
<dbReference type="OMA" id="KMNASSC"/>
<dbReference type="OrthoDB" id="6022667at2759"/>
<evidence type="ECO:0000256" key="7">
    <source>
        <dbReference type="ARBA" id="ARBA00023170"/>
    </source>
</evidence>
<feature type="transmembrane region" description="Helical" evidence="9">
    <location>
        <begin position="136"/>
        <end position="156"/>
    </location>
</feature>
<evidence type="ECO:0000259" key="10">
    <source>
        <dbReference type="PROSITE" id="PS50262"/>
    </source>
</evidence>
<keyword evidence="3" id="KW-1003">Cell membrane</keyword>
<evidence type="ECO:0000256" key="6">
    <source>
        <dbReference type="ARBA" id="ARBA00023136"/>
    </source>
</evidence>
<feature type="transmembrane region" description="Helical" evidence="9">
    <location>
        <begin position="336"/>
        <end position="357"/>
    </location>
</feature>
<comment type="similarity">
    <text evidence="2 8">Belongs to the G-protein coupled receptor 1 family.</text>
</comment>
<dbReference type="PANTHER" id="PTHR24241:SF190">
    <property type="entry name" value="CARDIOACCELERATORY PEPTIDE RECEPTOR-LIKE PROTEIN"/>
    <property type="match status" value="1"/>
</dbReference>
<evidence type="ECO:0000256" key="4">
    <source>
        <dbReference type="ARBA" id="ARBA00022692"/>
    </source>
</evidence>
<accession>A0A8B7N7U1</accession>
<dbReference type="AlphaFoldDB" id="A0A8B7N7U1"/>
<evidence type="ECO:0000256" key="9">
    <source>
        <dbReference type="SAM" id="Phobius"/>
    </source>
</evidence>
<dbReference type="KEGG" id="hazt:108667458"/>
<feature type="transmembrane region" description="Helical" evidence="9">
    <location>
        <begin position="98"/>
        <end position="116"/>
    </location>
</feature>
<dbReference type="PANTHER" id="PTHR24241">
    <property type="entry name" value="NEUROPEPTIDE RECEPTOR-RELATED G-PROTEIN COUPLED RECEPTOR"/>
    <property type="match status" value="1"/>
</dbReference>
<evidence type="ECO:0000256" key="2">
    <source>
        <dbReference type="ARBA" id="ARBA00010663"/>
    </source>
</evidence>
<evidence type="ECO:0000313" key="12">
    <source>
        <dbReference type="RefSeq" id="XP_018009972.1"/>
    </source>
</evidence>
<evidence type="ECO:0000313" key="11">
    <source>
        <dbReference type="Proteomes" id="UP000694843"/>
    </source>
</evidence>
<dbReference type="PRINTS" id="PR00237">
    <property type="entry name" value="GPCRRHODOPSN"/>
</dbReference>
<feature type="transmembrane region" description="Helical" evidence="9">
    <location>
        <begin position="64"/>
        <end position="86"/>
    </location>
</feature>
<dbReference type="GO" id="GO:0005886">
    <property type="term" value="C:plasma membrane"/>
    <property type="evidence" value="ECO:0007669"/>
    <property type="project" value="UniProtKB-SubCell"/>
</dbReference>
<keyword evidence="8" id="KW-0807">Transducer</keyword>
<dbReference type="Pfam" id="PF00001">
    <property type="entry name" value="7tm_1"/>
    <property type="match status" value="1"/>
</dbReference>
<protein>
    <submittedName>
        <fullName evidence="12">Adipokinetic hormone/corazonin-related peptide receptor variant I</fullName>
    </submittedName>
</protein>